<dbReference type="Pfam" id="PF00106">
    <property type="entry name" value="adh_short"/>
    <property type="match status" value="1"/>
</dbReference>
<dbReference type="PANTHER" id="PTHR42760:SF40">
    <property type="entry name" value="3-OXOACYL-[ACYL-CARRIER-PROTEIN] REDUCTASE, CHLOROPLASTIC"/>
    <property type="match status" value="1"/>
</dbReference>
<proteinExistence type="inferred from homology"/>
<comment type="similarity">
    <text evidence="1 2">Belongs to the short-chain dehydrogenases/reductases (SDR) family.</text>
</comment>
<reference evidence="3 4" key="1">
    <citation type="submission" date="2023-06" db="EMBL/GenBank/DDBJ databases">
        <authorList>
            <person name="Oyuntsetseg B."/>
            <person name="Kim S.B."/>
        </authorList>
    </citation>
    <scope>NUCLEOTIDE SEQUENCE [LARGE SCALE GENOMIC DNA]</scope>
    <source>
        <strain evidence="3 4">4-36</strain>
    </source>
</reference>
<dbReference type="RefSeq" id="WP_285996181.1">
    <property type="nucleotide sequence ID" value="NZ_CP127295.1"/>
</dbReference>
<dbReference type="EC" id="1.-.-.-" evidence="3"/>
<dbReference type="InterPro" id="IPR036291">
    <property type="entry name" value="NAD(P)-bd_dom_sf"/>
</dbReference>
<dbReference type="Proteomes" id="UP001239397">
    <property type="component" value="Chromosome"/>
</dbReference>
<dbReference type="Gene3D" id="3.40.50.720">
    <property type="entry name" value="NAD(P)-binding Rossmann-like Domain"/>
    <property type="match status" value="1"/>
</dbReference>
<keyword evidence="3" id="KW-0560">Oxidoreductase</keyword>
<accession>A0A9Y2NCK6</accession>
<dbReference type="GO" id="GO:0016616">
    <property type="term" value="F:oxidoreductase activity, acting on the CH-OH group of donors, NAD or NADP as acceptor"/>
    <property type="evidence" value="ECO:0007669"/>
    <property type="project" value="TreeGrafter"/>
</dbReference>
<name>A0A9Y2NCK6_9PSEU</name>
<dbReference type="SUPFAM" id="SSF51735">
    <property type="entry name" value="NAD(P)-binding Rossmann-fold domains"/>
    <property type="match status" value="1"/>
</dbReference>
<dbReference type="CDD" id="cd05233">
    <property type="entry name" value="SDR_c"/>
    <property type="match status" value="1"/>
</dbReference>
<evidence type="ECO:0000313" key="4">
    <source>
        <dbReference type="Proteomes" id="UP001239397"/>
    </source>
</evidence>
<dbReference type="GO" id="GO:0030497">
    <property type="term" value="P:fatty acid elongation"/>
    <property type="evidence" value="ECO:0007669"/>
    <property type="project" value="TreeGrafter"/>
</dbReference>
<dbReference type="KEGG" id="amog:QRX60_37455"/>
<gene>
    <name evidence="3" type="ORF">QRX60_37455</name>
</gene>
<dbReference type="PANTHER" id="PTHR42760">
    <property type="entry name" value="SHORT-CHAIN DEHYDROGENASES/REDUCTASES FAMILY MEMBER"/>
    <property type="match status" value="1"/>
</dbReference>
<evidence type="ECO:0000256" key="1">
    <source>
        <dbReference type="ARBA" id="ARBA00006484"/>
    </source>
</evidence>
<keyword evidence="4" id="KW-1185">Reference proteome</keyword>
<dbReference type="AlphaFoldDB" id="A0A9Y2NCK6"/>
<dbReference type="PRINTS" id="PR00081">
    <property type="entry name" value="GDHRDH"/>
</dbReference>
<evidence type="ECO:0000256" key="2">
    <source>
        <dbReference type="RuleBase" id="RU000363"/>
    </source>
</evidence>
<dbReference type="PRINTS" id="PR00080">
    <property type="entry name" value="SDRFAMILY"/>
</dbReference>
<protein>
    <submittedName>
        <fullName evidence="3">SDR family oxidoreductase</fullName>
        <ecNumber evidence="3">1.-.-.-</ecNumber>
    </submittedName>
</protein>
<dbReference type="EMBL" id="CP127295">
    <property type="protein sequence ID" value="WIX99701.1"/>
    <property type="molecule type" value="Genomic_DNA"/>
</dbReference>
<evidence type="ECO:0000313" key="3">
    <source>
        <dbReference type="EMBL" id="WIX99701.1"/>
    </source>
</evidence>
<organism evidence="3 4">
    <name type="scientific">Amycolatopsis mongoliensis</name>
    <dbReference type="NCBI Taxonomy" id="715475"/>
    <lineage>
        <taxon>Bacteria</taxon>
        <taxon>Bacillati</taxon>
        <taxon>Actinomycetota</taxon>
        <taxon>Actinomycetes</taxon>
        <taxon>Pseudonocardiales</taxon>
        <taxon>Pseudonocardiaceae</taxon>
        <taxon>Amycolatopsis</taxon>
    </lineage>
</organism>
<dbReference type="InterPro" id="IPR002347">
    <property type="entry name" value="SDR_fam"/>
</dbReference>
<sequence length="278" mass="28670">MGLLDGRAVVITGAGRGLGRAFARHAAGAGAAVVVNDIDADPAHETVAAIGADGGTAVASVGSVADAGYARELITLCRNRFGTLDGLVNNAAIGYHALPWEDDDAERTRALIETNVLGPFHCGTAAAKVMVAQGNGVLVNVTSGSMIGQRGAAAYSASKGAVASMTYSWAADLAEHGVRVNAVSPIAWTRLMAADPRGNPDAQPPERVAPLVTYLLSDLSAGVTGQVLRLADGHLHAVRQPAIIRPVRHQDVWTPEEIAAAVDGGLVLESPPRDRWTL</sequence>